<reference evidence="2 3" key="1">
    <citation type="submission" date="2017-06" db="EMBL/GenBank/DDBJ databases">
        <title>Comparative genomic analysis of Ambrosia Fusariam Clade fungi.</title>
        <authorList>
            <person name="Stajich J.E."/>
            <person name="Carrillo J."/>
            <person name="Kijimoto T."/>
            <person name="Eskalen A."/>
            <person name="O'Donnell K."/>
            <person name="Kasson M."/>
        </authorList>
    </citation>
    <scope>NUCLEOTIDE SEQUENCE [LARGE SCALE GENOMIC DNA]</scope>
    <source>
        <strain evidence="2 3">NRRL62606</strain>
    </source>
</reference>
<sequence>MLEVHGPLALVSSERIGSLVEERPSKLRHHRHRSEAGKLQHAEKETRLALDDFSARRGTEQDGDIMHRGALRRYWAVDDWRTAAEKTHVKTLHRSGGSRIGSFPAACDTDTND</sequence>
<proteinExistence type="predicted"/>
<evidence type="ECO:0000313" key="2">
    <source>
        <dbReference type="EMBL" id="RSL58536.1"/>
    </source>
</evidence>
<protein>
    <submittedName>
        <fullName evidence="2">Uncharacterized protein</fullName>
    </submittedName>
</protein>
<comment type="caution">
    <text evidence="2">The sequence shown here is derived from an EMBL/GenBank/DDBJ whole genome shotgun (WGS) entry which is preliminary data.</text>
</comment>
<evidence type="ECO:0000313" key="3">
    <source>
        <dbReference type="Proteomes" id="UP000287972"/>
    </source>
</evidence>
<organism evidence="2 3">
    <name type="scientific">Fusarium floridanum</name>
    <dbReference type="NCBI Taxonomy" id="1325733"/>
    <lineage>
        <taxon>Eukaryota</taxon>
        <taxon>Fungi</taxon>
        <taxon>Dikarya</taxon>
        <taxon>Ascomycota</taxon>
        <taxon>Pezizomycotina</taxon>
        <taxon>Sordariomycetes</taxon>
        <taxon>Hypocreomycetidae</taxon>
        <taxon>Hypocreales</taxon>
        <taxon>Nectriaceae</taxon>
        <taxon>Fusarium</taxon>
        <taxon>Fusarium solani species complex</taxon>
    </lineage>
</organism>
<keyword evidence="3" id="KW-1185">Reference proteome</keyword>
<feature type="region of interest" description="Disordered" evidence="1">
    <location>
        <begin position="21"/>
        <end position="44"/>
    </location>
</feature>
<evidence type="ECO:0000256" key="1">
    <source>
        <dbReference type="SAM" id="MobiDB-lite"/>
    </source>
</evidence>
<dbReference type="AlphaFoldDB" id="A0A428PZR4"/>
<name>A0A428PZR4_9HYPO</name>
<dbReference type="Proteomes" id="UP000287972">
    <property type="component" value="Unassembled WGS sequence"/>
</dbReference>
<feature type="region of interest" description="Disordered" evidence="1">
    <location>
        <begin position="94"/>
        <end position="113"/>
    </location>
</feature>
<feature type="compositionally biased region" description="Basic and acidic residues" evidence="1">
    <location>
        <begin position="34"/>
        <end position="44"/>
    </location>
</feature>
<dbReference type="EMBL" id="NKCL01000627">
    <property type="protein sequence ID" value="RSL58536.1"/>
    <property type="molecule type" value="Genomic_DNA"/>
</dbReference>
<gene>
    <name evidence="2" type="ORF">CEP51_014070</name>
</gene>
<accession>A0A428PZR4</accession>